<dbReference type="InterPro" id="IPR005301">
    <property type="entry name" value="MOB_kinase_act_fam"/>
</dbReference>
<evidence type="ECO:0000313" key="3">
    <source>
        <dbReference type="Proteomes" id="UP000245946"/>
    </source>
</evidence>
<dbReference type="Pfam" id="PF03637">
    <property type="entry name" value="Mob1_phocein"/>
    <property type="match status" value="1"/>
</dbReference>
<reference evidence="2 3" key="1">
    <citation type="journal article" date="2018" name="Mol. Biol. Evol.">
        <title>Broad Genomic Sampling Reveals a Smut Pathogenic Ancestry of the Fungal Clade Ustilaginomycotina.</title>
        <authorList>
            <person name="Kijpornyongpan T."/>
            <person name="Mondo S.J."/>
            <person name="Barry K."/>
            <person name="Sandor L."/>
            <person name="Lee J."/>
            <person name="Lipzen A."/>
            <person name="Pangilinan J."/>
            <person name="LaButti K."/>
            <person name="Hainaut M."/>
            <person name="Henrissat B."/>
            <person name="Grigoriev I.V."/>
            <person name="Spatafora J.W."/>
            <person name="Aime M.C."/>
        </authorList>
    </citation>
    <scope>NUCLEOTIDE SEQUENCE [LARGE SCALE GENOMIC DNA]</scope>
    <source>
        <strain evidence="2 3">MCA 4186</strain>
    </source>
</reference>
<dbReference type="EMBL" id="KZ819289">
    <property type="protein sequence ID" value="PWN99124.1"/>
    <property type="molecule type" value="Genomic_DNA"/>
</dbReference>
<feature type="non-terminal residue" evidence="2">
    <location>
        <position position="182"/>
    </location>
</feature>
<feature type="non-terminal residue" evidence="2">
    <location>
        <position position="1"/>
    </location>
</feature>
<accession>A0A316ZDL0</accession>
<name>A0A316ZDL0_9BASI</name>
<keyword evidence="1" id="KW-0479">Metal-binding</keyword>
<protein>
    <submittedName>
        <fullName evidence="2">Mob1/phocein</fullName>
    </submittedName>
</protein>
<evidence type="ECO:0000313" key="2">
    <source>
        <dbReference type="EMBL" id="PWN99124.1"/>
    </source>
</evidence>
<evidence type="ECO:0000256" key="1">
    <source>
        <dbReference type="PIRSR" id="PIRSR605301-1"/>
    </source>
</evidence>
<dbReference type="Gene3D" id="1.20.140.30">
    <property type="entry name" value="MOB kinase activator"/>
    <property type="match status" value="1"/>
</dbReference>
<proteinExistence type="predicted"/>
<dbReference type="InterPro" id="IPR036703">
    <property type="entry name" value="MOB_kinase_act_sf"/>
</dbReference>
<dbReference type="STRING" id="58919.A0A316ZDL0"/>
<dbReference type="PANTHER" id="PTHR22599">
    <property type="entry name" value="MPS ONE BINDER KINASE ACTIVATOR-LIKE MOB"/>
    <property type="match status" value="1"/>
</dbReference>
<dbReference type="GeneID" id="37267543"/>
<feature type="binding site" evidence="1">
    <location>
        <position position="149"/>
    </location>
    <ligand>
        <name>Zn(2+)</name>
        <dbReference type="ChEBI" id="CHEBI:29105"/>
    </ligand>
</feature>
<feature type="binding site" evidence="1">
    <location>
        <position position="66"/>
    </location>
    <ligand>
        <name>Zn(2+)</name>
        <dbReference type="ChEBI" id="CHEBI:29105"/>
    </ligand>
</feature>
<dbReference type="Proteomes" id="UP000245946">
    <property type="component" value="Unassembled WGS sequence"/>
</dbReference>
<dbReference type="SMART" id="SM01388">
    <property type="entry name" value="Mob1_phocein"/>
    <property type="match status" value="1"/>
</dbReference>
<dbReference type="SUPFAM" id="SSF101152">
    <property type="entry name" value="Mob1/phocein"/>
    <property type="match status" value="1"/>
</dbReference>
<dbReference type="RefSeq" id="XP_025599403.1">
    <property type="nucleotide sequence ID" value="XM_025739997.1"/>
</dbReference>
<dbReference type="AlphaFoldDB" id="A0A316ZDL0"/>
<keyword evidence="1" id="KW-0862">Zinc</keyword>
<gene>
    <name evidence="2" type="ORF">FA09DRAFT_291912</name>
</gene>
<keyword evidence="3" id="KW-1185">Reference proteome</keyword>
<dbReference type="OrthoDB" id="10262609at2759"/>
<feature type="binding site" evidence="1">
    <location>
        <position position="73"/>
    </location>
    <ligand>
        <name>Zn(2+)</name>
        <dbReference type="ChEBI" id="CHEBI:29105"/>
    </ligand>
</feature>
<sequence length="182" mass="20394">LAALDGPFALQEFLEARVRSAPHDVAALEEPPRDADVDTDVWVYEQLRRLIRDFTSPWLVALQASCSSTSEGCSGMAAHEWEYLCAAHGEERQCCAIDYVTHTLDATAALLSSARHFPSRSYVPTTSLRHFGSAARRVSRCFVHAWEKHRQVFLECEAETSLYARFLALVSTYDLLDTDSLP</sequence>
<feature type="binding site" evidence="1">
    <location>
        <position position="144"/>
    </location>
    <ligand>
        <name>Zn(2+)</name>
        <dbReference type="ChEBI" id="CHEBI:29105"/>
    </ligand>
</feature>
<organism evidence="2 3">
    <name type="scientific">Tilletiopsis washingtonensis</name>
    <dbReference type="NCBI Taxonomy" id="58919"/>
    <lineage>
        <taxon>Eukaryota</taxon>
        <taxon>Fungi</taxon>
        <taxon>Dikarya</taxon>
        <taxon>Basidiomycota</taxon>
        <taxon>Ustilaginomycotina</taxon>
        <taxon>Exobasidiomycetes</taxon>
        <taxon>Entylomatales</taxon>
        <taxon>Entylomatales incertae sedis</taxon>
        <taxon>Tilletiopsis</taxon>
    </lineage>
</organism>